<evidence type="ECO:0008006" key="4">
    <source>
        <dbReference type="Google" id="ProtNLM"/>
    </source>
</evidence>
<accession>A0ABT1XQ57</accession>
<proteinExistence type="predicted"/>
<evidence type="ECO:0000313" key="3">
    <source>
        <dbReference type="Proteomes" id="UP001206067"/>
    </source>
</evidence>
<organism evidence="2 3">
    <name type="scientific">Parerythrobacter lacustris</name>
    <dbReference type="NCBI Taxonomy" id="2969984"/>
    <lineage>
        <taxon>Bacteria</taxon>
        <taxon>Pseudomonadati</taxon>
        <taxon>Pseudomonadota</taxon>
        <taxon>Alphaproteobacteria</taxon>
        <taxon>Sphingomonadales</taxon>
        <taxon>Erythrobacteraceae</taxon>
        <taxon>Parerythrobacter</taxon>
    </lineage>
</organism>
<protein>
    <recommendedName>
        <fullName evidence="4">Tetratricopeptide repeat protein</fullName>
    </recommendedName>
</protein>
<dbReference type="Proteomes" id="UP001206067">
    <property type="component" value="Unassembled WGS sequence"/>
</dbReference>
<comment type="caution">
    <text evidence="2">The sequence shown here is derived from an EMBL/GenBank/DDBJ whole genome shotgun (WGS) entry which is preliminary data.</text>
</comment>
<gene>
    <name evidence="2" type="ORF">NSO95_07525</name>
</gene>
<dbReference type="InterPro" id="IPR011990">
    <property type="entry name" value="TPR-like_helical_dom_sf"/>
</dbReference>
<feature type="chain" id="PRO_5045681151" description="Tetratricopeptide repeat protein" evidence="1">
    <location>
        <begin position="40"/>
        <end position="426"/>
    </location>
</feature>
<dbReference type="Gene3D" id="1.25.40.10">
    <property type="entry name" value="Tetratricopeptide repeat domain"/>
    <property type="match status" value="2"/>
</dbReference>
<name>A0ABT1XQ57_9SPHN</name>
<keyword evidence="1" id="KW-0732">Signal</keyword>
<reference evidence="2 3" key="1">
    <citation type="submission" date="2022-08" db="EMBL/GenBank/DDBJ databases">
        <title>Polyphasic taxonomy analysis of Qipengyuania sp.RS5-5.</title>
        <authorList>
            <person name="Xamxidin M."/>
            <person name="Wu M."/>
        </authorList>
    </citation>
    <scope>NUCLEOTIDE SEQUENCE [LARGE SCALE GENOMIC DNA]</scope>
    <source>
        <strain evidence="2 3">RS5-5</strain>
    </source>
</reference>
<dbReference type="SUPFAM" id="SSF48452">
    <property type="entry name" value="TPR-like"/>
    <property type="match status" value="2"/>
</dbReference>
<evidence type="ECO:0000313" key="2">
    <source>
        <dbReference type="EMBL" id="MCR2833793.1"/>
    </source>
</evidence>
<sequence length="426" mass="45813">MFSLARIPARRAGSNMALAIALATGAVVGLAATAPAAYAQKQPKSNNSKGFIAVYGPILELSKAESPDEGALRAGVDQVVGAIENADDRYAAGAFANNVGVDLGDYGLQRKGITLMLESGKVAPDQVAKFHHTVGQLAYNDDDYAAARDAFQKALEAGYSRKDLFPLLADTYFQQEDYATGLAMYKTEMETLTATGEKPPREWITRALATSYNNDQAIPAIEFATILAREYPAVESWRDAINIQRNLVLMEGPELLDLMRLADTVGTMDSDRDYLEYADAADVLRAPGEVKRVLEKGIAAGKVSADELVVKETLTSANSRVEDDKKDLVDLEKDAMVPSATASLTTEAGDAFLSYQMYDKAEAAYQLALGKPGVDEAKANLRLGIAQLMLGKSEEAKASFAKVKGQRRPVAGLWSVYADQKASATM</sequence>
<feature type="signal peptide" evidence="1">
    <location>
        <begin position="1"/>
        <end position="39"/>
    </location>
</feature>
<evidence type="ECO:0000256" key="1">
    <source>
        <dbReference type="SAM" id="SignalP"/>
    </source>
</evidence>
<keyword evidence="3" id="KW-1185">Reference proteome</keyword>
<dbReference type="RefSeq" id="WP_257595573.1">
    <property type="nucleotide sequence ID" value="NZ_JANKHH010000004.1"/>
</dbReference>
<dbReference type="EMBL" id="JANKHH010000004">
    <property type="protein sequence ID" value="MCR2833793.1"/>
    <property type="molecule type" value="Genomic_DNA"/>
</dbReference>